<feature type="compositionally biased region" description="Basic and acidic residues" evidence="1">
    <location>
        <begin position="9"/>
        <end position="21"/>
    </location>
</feature>
<proteinExistence type="predicted"/>
<keyword evidence="2" id="KW-0472">Membrane</keyword>
<organism evidence="3 6">
    <name type="scientific">Poseidonibacter ostreae</name>
    <dbReference type="NCBI Taxonomy" id="2654171"/>
    <lineage>
        <taxon>Bacteria</taxon>
        <taxon>Pseudomonadati</taxon>
        <taxon>Campylobacterota</taxon>
        <taxon>Epsilonproteobacteria</taxon>
        <taxon>Campylobacterales</taxon>
        <taxon>Arcobacteraceae</taxon>
        <taxon>Poseidonibacter</taxon>
    </lineage>
</organism>
<comment type="caution">
    <text evidence="3">The sequence shown here is derived from an EMBL/GenBank/DDBJ whole genome shotgun (WGS) entry which is preliminary data.</text>
</comment>
<keyword evidence="2" id="KW-1133">Transmembrane helix</keyword>
<dbReference type="AlphaFoldDB" id="A0A6L4WPR1"/>
<gene>
    <name evidence="4" type="ORF">GBG18_13040</name>
    <name evidence="3" type="ORF">GBG19_13320</name>
</gene>
<keyword evidence="5" id="KW-1185">Reference proteome</keyword>
<feature type="region of interest" description="Disordered" evidence="1">
    <location>
        <begin position="1"/>
        <end position="21"/>
    </location>
</feature>
<evidence type="ECO:0000313" key="5">
    <source>
        <dbReference type="Proteomes" id="UP000461010"/>
    </source>
</evidence>
<name>A0A6L4WPR1_9BACT</name>
<evidence type="ECO:0000313" key="4">
    <source>
        <dbReference type="EMBL" id="KAB7888439.1"/>
    </source>
</evidence>
<keyword evidence="2" id="KW-0812">Transmembrane</keyword>
<dbReference type="Proteomes" id="UP000461010">
    <property type="component" value="Unassembled WGS sequence"/>
</dbReference>
<protein>
    <submittedName>
        <fullName evidence="3">Uncharacterized protein</fullName>
    </submittedName>
</protein>
<dbReference type="RefSeq" id="WP_152191718.1">
    <property type="nucleotide sequence ID" value="NZ_WFKI01000001.1"/>
</dbReference>
<evidence type="ECO:0000256" key="2">
    <source>
        <dbReference type="SAM" id="Phobius"/>
    </source>
</evidence>
<evidence type="ECO:0000313" key="3">
    <source>
        <dbReference type="EMBL" id="KAB7885874.1"/>
    </source>
</evidence>
<sequence length="68" mass="7571">MNNINNEPSNEKIEDYDGKESKEKRNIVRLVIIICLVAGAIIGYLKTTSMPSDYIGTQENPGINTSKK</sequence>
<accession>A0A6L4WPR1</accession>
<dbReference type="EMBL" id="WFKJ01000050">
    <property type="protein sequence ID" value="KAB7888439.1"/>
    <property type="molecule type" value="Genomic_DNA"/>
</dbReference>
<reference evidence="5 6" key="1">
    <citation type="submission" date="2019-10" db="EMBL/GenBank/DDBJ databases">
        <title>Poseidonibacter ostreae sp. nov., isolated from the gut of the Ostrea denselamellosa.</title>
        <authorList>
            <person name="Choi A."/>
        </authorList>
    </citation>
    <scope>NUCLEOTIDE SEQUENCE [LARGE SCALE GENOMIC DNA]</scope>
    <source>
        <strain evidence="3 6">SJOD-M-33</strain>
        <strain evidence="4 5">SJOD-M-5</strain>
    </source>
</reference>
<evidence type="ECO:0000256" key="1">
    <source>
        <dbReference type="SAM" id="MobiDB-lite"/>
    </source>
</evidence>
<evidence type="ECO:0000313" key="6">
    <source>
        <dbReference type="Proteomes" id="UP000472839"/>
    </source>
</evidence>
<dbReference type="Proteomes" id="UP000472839">
    <property type="component" value="Unassembled WGS sequence"/>
</dbReference>
<dbReference type="EMBL" id="WFKK01000050">
    <property type="protein sequence ID" value="KAB7885874.1"/>
    <property type="molecule type" value="Genomic_DNA"/>
</dbReference>
<feature type="transmembrane region" description="Helical" evidence="2">
    <location>
        <begin position="27"/>
        <end position="45"/>
    </location>
</feature>